<name>A0AAD9JVX8_9ANNE</name>
<dbReference type="EMBL" id="JAODUP010000136">
    <property type="protein sequence ID" value="KAK2160308.1"/>
    <property type="molecule type" value="Genomic_DNA"/>
</dbReference>
<comment type="caution">
    <text evidence="2">The sequence shown here is derived from an EMBL/GenBank/DDBJ whole genome shotgun (WGS) entry which is preliminary data.</text>
</comment>
<gene>
    <name evidence="2" type="ORF">LSH36_136g03025</name>
</gene>
<accession>A0AAD9JVX8</accession>
<dbReference type="Proteomes" id="UP001208570">
    <property type="component" value="Unassembled WGS sequence"/>
</dbReference>
<keyword evidence="1" id="KW-0472">Membrane</keyword>
<evidence type="ECO:0000313" key="3">
    <source>
        <dbReference type="Proteomes" id="UP001208570"/>
    </source>
</evidence>
<evidence type="ECO:0000256" key="1">
    <source>
        <dbReference type="SAM" id="Phobius"/>
    </source>
</evidence>
<reference evidence="2" key="1">
    <citation type="journal article" date="2023" name="Mol. Biol. Evol.">
        <title>Third-Generation Sequencing Reveals the Adaptive Role of the Epigenome in Three Deep-Sea Polychaetes.</title>
        <authorList>
            <person name="Perez M."/>
            <person name="Aroh O."/>
            <person name="Sun Y."/>
            <person name="Lan Y."/>
            <person name="Juniper S.K."/>
            <person name="Young C.R."/>
            <person name="Angers B."/>
            <person name="Qian P.Y."/>
        </authorList>
    </citation>
    <scope>NUCLEOTIDE SEQUENCE</scope>
    <source>
        <strain evidence="2">P08H-3</strain>
    </source>
</reference>
<sequence>MEELALSDSEVCHTSHSAGVESGGHRSKMAPKLCHVRSHSIPQTKVPVRPSSLHLSAIFGHLVTPNRSPLLKSPSTTILTVERSSLTLSKRTKMLGVSALIALTFFAFVFVTRRIDYDGYPDEIRTRMIRYEDPEVWPAPVSPLYPERAICPSQRSLDYFVNLGSQNSNSIVRIAIVLAITSKSRDPNGDPYNITRHNMIGVMPTFRSLLPSFCRTASIGYEYHFFFGYDVDDVHFTRADFRRLFGNTMLRMMTLHCPRGSAYALHFVQCTYTRHVSWAQNDAVVEAYLTGMDYFYRINDDTVMETPGWTEYFVWALAQFDPPNVGVVGPNHSGGNSRILTYEFVHRTHVEMMGYHYPRENGDWDDDVWITEIYRPTRSLKMKYVRLRHTQELGRRYDVNTMSDSTRRRVIREAKTKIERFIKHQKEEKVEQDPRKAISISIKSTDSAHLWGAVRNAHIRRIIYPDWSLRVYVACDLPISKENEEFASDVNRVLRTLQSLGADIRVVDAEVARVIPPPAWHLLALDDVGLDVVLLRNPEERLSDRDRRLVEHWMDGSNQTDFPVHCIRDHPAHNNHPIVHGLWGVKSDLVRSLLTVSMKSLLVNYAKKYTGQTMDFPQSFIADVLWPKLEQQTVCHDSVTCNRWNNTISFDEVRGDVGYVGRKYNQHEEYMYPYDMLALSKSRGSGCD</sequence>
<keyword evidence="1" id="KW-0812">Transmembrane</keyword>
<keyword evidence="3" id="KW-1185">Reference proteome</keyword>
<organism evidence="2 3">
    <name type="scientific">Paralvinella palmiformis</name>
    <dbReference type="NCBI Taxonomy" id="53620"/>
    <lineage>
        <taxon>Eukaryota</taxon>
        <taxon>Metazoa</taxon>
        <taxon>Spiralia</taxon>
        <taxon>Lophotrochozoa</taxon>
        <taxon>Annelida</taxon>
        <taxon>Polychaeta</taxon>
        <taxon>Sedentaria</taxon>
        <taxon>Canalipalpata</taxon>
        <taxon>Terebellida</taxon>
        <taxon>Terebelliformia</taxon>
        <taxon>Alvinellidae</taxon>
        <taxon>Paralvinella</taxon>
    </lineage>
</organism>
<dbReference type="InterPro" id="IPR029044">
    <property type="entry name" value="Nucleotide-diphossugar_trans"/>
</dbReference>
<protein>
    <submittedName>
        <fullName evidence="2">Uncharacterized protein</fullName>
    </submittedName>
</protein>
<feature type="transmembrane region" description="Helical" evidence="1">
    <location>
        <begin position="94"/>
        <end position="111"/>
    </location>
</feature>
<dbReference type="SUPFAM" id="SSF53448">
    <property type="entry name" value="Nucleotide-diphospho-sugar transferases"/>
    <property type="match status" value="1"/>
</dbReference>
<proteinExistence type="predicted"/>
<keyword evidence="1" id="KW-1133">Transmembrane helix</keyword>
<dbReference type="AlphaFoldDB" id="A0AAD9JVX8"/>
<evidence type="ECO:0000313" key="2">
    <source>
        <dbReference type="EMBL" id="KAK2160308.1"/>
    </source>
</evidence>